<gene>
    <name evidence="9" type="ORF">KM295_12050</name>
</gene>
<name>A0A9R1D6E3_9EURY</name>
<evidence type="ECO:0000313" key="9">
    <source>
        <dbReference type="EMBL" id="MCQ4334196.1"/>
    </source>
</evidence>
<sequence length="372" mass="40305">MNSSLSLLYVGIDRTDQSAIMEVLTRSEITADSVSKPDAEAALSFLADAEEPPDCIVSAYHLPGIDGIEFSQRRAGQGTEPAVPLVLFVESGSESIAASALNAGVSGYVQRDHPDAVDRLADRIRDGIAPSRSREHAGTEPAFESCRAELNWERERIGEIRRVLSHDLRSPLNVAKGYTQYISTETKEDDYQETDRNEPLSEITTALDRIDTFLDDLNVLIQQGQPVGSTEPLGLTEAARSAWSQSNTKKASLQIIEQEPLVSGKIVANRERTLGLLRELYTNAVDHGPPEVTVEVGPLPDGFYVLDDGPGIPEDSRNDVFRAGMSDLKGRNGLGLARVSHIASAHGWSVSVHEGSEGGSRFEITGVNISTK</sequence>
<dbReference type="InterPro" id="IPR005467">
    <property type="entry name" value="His_kinase_dom"/>
</dbReference>
<dbReference type="Pfam" id="PF02518">
    <property type="entry name" value="HATPase_c"/>
    <property type="match status" value="1"/>
</dbReference>
<evidence type="ECO:0000256" key="2">
    <source>
        <dbReference type="ARBA" id="ARBA00012438"/>
    </source>
</evidence>
<dbReference type="GO" id="GO:0000155">
    <property type="term" value="F:phosphorelay sensor kinase activity"/>
    <property type="evidence" value="ECO:0007669"/>
    <property type="project" value="InterPro"/>
</dbReference>
<evidence type="ECO:0000259" key="7">
    <source>
        <dbReference type="PROSITE" id="PS50109"/>
    </source>
</evidence>
<accession>A0A9R1D6E3</accession>
<organism evidence="9 10">
    <name type="scientific">Natronomonas aquatica</name>
    <dbReference type="NCBI Taxonomy" id="2841590"/>
    <lineage>
        <taxon>Archaea</taxon>
        <taxon>Methanobacteriati</taxon>
        <taxon>Methanobacteriota</taxon>
        <taxon>Stenosarchaea group</taxon>
        <taxon>Halobacteria</taxon>
        <taxon>Halobacteriales</taxon>
        <taxon>Natronomonadaceae</taxon>
        <taxon>Natronomonas</taxon>
    </lineage>
</organism>
<keyword evidence="3" id="KW-0808">Transferase</keyword>
<dbReference type="CDD" id="cd00082">
    <property type="entry name" value="HisKA"/>
    <property type="match status" value="1"/>
</dbReference>
<dbReference type="PROSITE" id="PS50110">
    <property type="entry name" value="RESPONSE_REGULATORY"/>
    <property type="match status" value="1"/>
</dbReference>
<evidence type="ECO:0000256" key="4">
    <source>
        <dbReference type="ARBA" id="ARBA00022777"/>
    </source>
</evidence>
<comment type="caution">
    <text evidence="6">Lacks conserved residue(s) required for the propagation of feature annotation.</text>
</comment>
<dbReference type="InterPro" id="IPR036890">
    <property type="entry name" value="HATPase_C_sf"/>
</dbReference>
<dbReference type="CDD" id="cd00075">
    <property type="entry name" value="HATPase"/>
    <property type="match status" value="1"/>
</dbReference>
<evidence type="ECO:0000313" key="10">
    <source>
        <dbReference type="Proteomes" id="UP001139494"/>
    </source>
</evidence>
<dbReference type="InterPro" id="IPR003594">
    <property type="entry name" value="HATPase_dom"/>
</dbReference>
<dbReference type="PROSITE" id="PS50109">
    <property type="entry name" value="HIS_KIN"/>
    <property type="match status" value="1"/>
</dbReference>
<evidence type="ECO:0000256" key="1">
    <source>
        <dbReference type="ARBA" id="ARBA00000085"/>
    </source>
</evidence>
<comment type="caution">
    <text evidence="9">The sequence shown here is derived from an EMBL/GenBank/DDBJ whole genome shotgun (WGS) entry which is preliminary data.</text>
</comment>
<reference evidence="9" key="1">
    <citation type="journal article" date="2023" name="Front. Microbiol.">
        <title>Genomic-based phylogenetic and metabolic analyses of the genus Natronomonas, and description of Natronomonas aquatica sp. nov.</title>
        <authorList>
            <person name="Garcia-Roldan A."/>
            <person name="Duran-Viseras A."/>
            <person name="de la Haba R.R."/>
            <person name="Corral P."/>
            <person name="Sanchez-Porro C."/>
            <person name="Ventosa A."/>
        </authorList>
    </citation>
    <scope>NUCLEOTIDE SEQUENCE</scope>
    <source>
        <strain evidence="9">F2-12</strain>
    </source>
</reference>
<dbReference type="InterPro" id="IPR011006">
    <property type="entry name" value="CheY-like_superfamily"/>
</dbReference>
<dbReference type="InterPro" id="IPR036097">
    <property type="entry name" value="HisK_dim/P_sf"/>
</dbReference>
<protein>
    <recommendedName>
        <fullName evidence="2">histidine kinase</fullName>
        <ecNumber evidence="2">2.7.13.3</ecNumber>
    </recommendedName>
</protein>
<feature type="domain" description="Histidine kinase" evidence="7">
    <location>
        <begin position="163"/>
        <end position="365"/>
    </location>
</feature>
<dbReference type="InterPro" id="IPR001789">
    <property type="entry name" value="Sig_transdc_resp-reg_receiver"/>
</dbReference>
<evidence type="ECO:0000256" key="5">
    <source>
        <dbReference type="ARBA" id="ARBA00023012"/>
    </source>
</evidence>
<dbReference type="RefSeq" id="WP_256030233.1">
    <property type="nucleotide sequence ID" value="NZ_JAHLKM010000018.1"/>
</dbReference>
<dbReference type="CDD" id="cd00156">
    <property type="entry name" value="REC"/>
    <property type="match status" value="1"/>
</dbReference>
<dbReference type="Proteomes" id="UP001139494">
    <property type="component" value="Unassembled WGS sequence"/>
</dbReference>
<dbReference type="SUPFAM" id="SSF47384">
    <property type="entry name" value="Homodimeric domain of signal transducing histidine kinase"/>
    <property type="match status" value="1"/>
</dbReference>
<dbReference type="SMART" id="SM00387">
    <property type="entry name" value="HATPase_c"/>
    <property type="match status" value="1"/>
</dbReference>
<dbReference type="SMART" id="SM00448">
    <property type="entry name" value="REC"/>
    <property type="match status" value="1"/>
</dbReference>
<evidence type="ECO:0000256" key="6">
    <source>
        <dbReference type="PROSITE-ProRule" id="PRU00169"/>
    </source>
</evidence>
<dbReference type="SUPFAM" id="SSF52172">
    <property type="entry name" value="CheY-like"/>
    <property type="match status" value="1"/>
</dbReference>
<evidence type="ECO:0000256" key="3">
    <source>
        <dbReference type="ARBA" id="ARBA00022679"/>
    </source>
</evidence>
<dbReference type="EC" id="2.7.13.3" evidence="2"/>
<dbReference type="InterPro" id="IPR003661">
    <property type="entry name" value="HisK_dim/P_dom"/>
</dbReference>
<evidence type="ECO:0000259" key="8">
    <source>
        <dbReference type="PROSITE" id="PS50110"/>
    </source>
</evidence>
<comment type="catalytic activity">
    <reaction evidence="1">
        <text>ATP + protein L-histidine = ADP + protein N-phospho-L-histidine.</text>
        <dbReference type="EC" id="2.7.13.3"/>
    </reaction>
</comment>
<dbReference type="PANTHER" id="PTHR43711">
    <property type="entry name" value="TWO-COMPONENT HISTIDINE KINASE"/>
    <property type="match status" value="1"/>
</dbReference>
<dbReference type="InterPro" id="IPR050736">
    <property type="entry name" value="Sensor_HK_Regulatory"/>
</dbReference>
<dbReference type="Gene3D" id="3.40.50.2300">
    <property type="match status" value="1"/>
</dbReference>
<keyword evidence="4 9" id="KW-0418">Kinase</keyword>
<dbReference type="EMBL" id="JAHLKM010000018">
    <property type="protein sequence ID" value="MCQ4334196.1"/>
    <property type="molecule type" value="Genomic_DNA"/>
</dbReference>
<dbReference type="PANTHER" id="PTHR43711:SF1">
    <property type="entry name" value="HISTIDINE KINASE 1"/>
    <property type="match status" value="1"/>
</dbReference>
<dbReference type="Gene3D" id="1.10.287.130">
    <property type="match status" value="1"/>
</dbReference>
<dbReference type="Gene3D" id="3.30.565.10">
    <property type="entry name" value="Histidine kinase-like ATPase, C-terminal domain"/>
    <property type="match status" value="1"/>
</dbReference>
<keyword evidence="5" id="KW-0902">Two-component regulatory system</keyword>
<proteinExistence type="predicted"/>
<keyword evidence="10" id="KW-1185">Reference proteome</keyword>
<dbReference type="SUPFAM" id="SSF55874">
    <property type="entry name" value="ATPase domain of HSP90 chaperone/DNA topoisomerase II/histidine kinase"/>
    <property type="match status" value="1"/>
</dbReference>
<dbReference type="AlphaFoldDB" id="A0A9R1D6E3"/>
<feature type="domain" description="Response regulatory" evidence="8">
    <location>
        <begin position="6"/>
        <end position="126"/>
    </location>
</feature>